<proteinExistence type="inferred from homology"/>
<reference evidence="2 3" key="1">
    <citation type="submission" date="2020-08" db="EMBL/GenBank/DDBJ databases">
        <title>Genomic Encyclopedia of Type Strains, Phase IV (KMG-IV): sequencing the most valuable type-strain genomes for metagenomic binning, comparative biology and taxonomic classification.</title>
        <authorList>
            <person name="Goeker M."/>
        </authorList>
    </citation>
    <scope>NUCLEOTIDE SEQUENCE [LARGE SCALE GENOMIC DNA]</scope>
    <source>
        <strain evidence="2 3">DSM 25701</strain>
    </source>
</reference>
<protein>
    <submittedName>
        <fullName evidence="2">Antitoxin YafN</fullName>
    </submittedName>
</protein>
<gene>
    <name evidence="2" type="ORF">HNQ57_003574</name>
</gene>
<evidence type="ECO:0000313" key="2">
    <source>
        <dbReference type="EMBL" id="MBB5189271.1"/>
    </source>
</evidence>
<keyword evidence="3" id="KW-1185">Reference proteome</keyword>
<dbReference type="EMBL" id="JACHHW010000020">
    <property type="protein sequence ID" value="MBB5189271.1"/>
    <property type="molecule type" value="Genomic_DNA"/>
</dbReference>
<accession>A0A840RAE3</accession>
<evidence type="ECO:0000313" key="3">
    <source>
        <dbReference type="Proteomes" id="UP000536640"/>
    </source>
</evidence>
<evidence type="ECO:0000256" key="1">
    <source>
        <dbReference type="ARBA" id="ARBA00009981"/>
    </source>
</evidence>
<dbReference type="AlphaFoldDB" id="A0A840RAE3"/>
<organism evidence="2 3">
    <name type="scientific">Zhongshania antarctica</name>
    <dbReference type="NCBI Taxonomy" id="641702"/>
    <lineage>
        <taxon>Bacteria</taxon>
        <taxon>Pseudomonadati</taxon>
        <taxon>Pseudomonadota</taxon>
        <taxon>Gammaproteobacteria</taxon>
        <taxon>Cellvibrionales</taxon>
        <taxon>Spongiibacteraceae</taxon>
        <taxon>Zhongshania</taxon>
    </lineage>
</organism>
<dbReference type="SUPFAM" id="SSF143120">
    <property type="entry name" value="YefM-like"/>
    <property type="match status" value="1"/>
</dbReference>
<dbReference type="RefSeq" id="WP_184465222.1">
    <property type="nucleotide sequence ID" value="NZ_JACHHW010000020.1"/>
</dbReference>
<sequence>MSTQSVYAEKTVSLSELRKRPADFFGGEPVAVLSHNKTAGYVIGAEVFEQMIKLLEANLTGVKGQFRPNAARMKAIAEQGANLILAASEEELFDFSE</sequence>
<dbReference type="Proteomes" id="UP000536640">
    <property type="component" value="Unassembled WGS sequence"/>
</dbReference>
<name>A0A840RAE3_9GAMM</name>
<dbReference type="InterPro" id="IPR036165">
    <property type="entry name" value="YefM-like_sf"/>
</dbReference>
<comment type="similarity">
    <text evidence="1">Belongs to the phD/YefM antitoxin family.</text>
</comment>
<dbReference type="NCBIfam" id="NF007300">
    <property type="entry name" value="PRK09778.1"/>
    <property type="match status" value="1"/>
</dbReference>
<comment type="caution">
    <text evidence="2">The sequence shown here is derived from an EMBL/GenBank/DDBJ whole genome shotgun (WGS) entry which is preliminary data.</text>
</comment>